<dbReference type="RefSeq" id="WP_108792560.1">
    <property type="nucleotide sequence ID" value="NZ_ONZG01000020.1"/>
</dbReference>
<dbReference type="AlphaFoldDB" id="A0A2R8CG04"/>
<name>A0A2R8CG04_9RHOB</name>
<evidence type="ECO:0000256" key="1">
    <source>
        <dbReference type="SAM" id="MobiDB-lite"/>
    </source>
</evidence>
<evidence type="ECO:0000313" key="2">
    <source>
        <dbReference type="EMBL" id="SPJ31350.1"/>
    </source>
</evidence>
<feature type="compositionally biased region" description="Acidic residues" evidence="1">
    <location>
        <begin position="99"/>
        <end position="108"/>
    </location>
</feature>
<organism evidence="2 3">
    <name type="scientific">Falsiruegeria mediterranea M17</name>
    <dbReference type="NCBI Taxonomy" id="1200281"/>
    <lineage>
        <taxon>Bacteria</taxon>
        <taxon>Pseudomonadati</taxon>
        <taxon>Pseudomonadota</taxon>
        <taxon>Alphaproteobacteria</taxon>
        <taxon>Rhodobacterales</taxon>
        <taxon>Roseobacteraceae</taxon>
        <taxon>Falsiruegeria</taxon>
    </lineage>
</organism>
<dbReference type="OrthoDB" id="8373799at2"/>
<keyword evidence="3" id="KW-1185">Reference proteome</keyword>
<evidence type="ECO:0000313" key="3">
    <source>
        <dbReference type="Proteomes" id="UP000244898"/>
    </source>
</evidence>
<accession>A0A2R8CG04</accession>
<gene>
    <name evidence="2" type="ORF">TRM7615_04893</name>
</gene>
<feature type="region of interest" description="Disordered" evidence="1">
    <location>
        <begin position="85"/>
        <end position="108"/>
    </location>
</feature>
<reference evidence="3" key="1">
    <citation type="submission" date="2018-03" db="EMBL/GenBank/DDBJ databases">
        <authorList>
            <person name="Rodrigo-Torres L."/>
            <person name="Arahal R. D."/>
            <person name="Lucena T."/>
        </authorList>
    </citation>
    <scope>NUCLEOTIDE SEQUENCE [LARGE SCALE GENOMIC DNA]</scope>
    <source>
        <strain evidence="3">CECT 7615</strain>
    </source>
</reference>
<dbReference type="Proteomes" id="UP000244898">
    <property type="component" value="Unassembled WGS sequence"/>
</dbReference>
<protein>
    <submittedName>
        <fullName evidence="2">Uncharacterized protein</fullName>
    </submittedName>
</protein>
<proteinExistence type="predicted"/>
<sequence length="108" mass="11747">MRISFVPVRRDDRLKMSCVGDVLTLNGDILDFSSLPDGAILPRSAISNDWIAGDVERLQGQLHLSVMLPHGAKAPAETLFPIPVETTDGEVPVPPFDLEPTEIAEEQA</sequence>
<dbReference type="EMBL" id="ONZG01000020">
    <property type="protein sequence ID" value="SPJ31350.1"/>
    <property type="molecule type" value="Genomic_DNA"/>
</dbReference>